<name>A0A836JJH5_9HYME</name>
<feature type="transmembrane region" description="Helical" evidence="9">
    <location>
        <begin position="494"/>
        <end position="514"/>
    </location>
</feature>
<gene>
    <name evidence="10" type="primary">Or13a_7</name>
    <name evidence="10" type="ORF">G6Z75_0014455</name>
</gene>
<evidence type="ECO:0000256" key="7">
    <source>
        <dbReference type="ARBA" id="ARBA00023170"/>
    </source>
</evidence>
<keyword evidence="5 9" id="KW-1133">Transmembrane helix</keyword>
<feature type="transmembrane region" description="Helical" evidence="9">
    <location>
        <begin position="927"/>
        <end position="951"/>
    </location>
</feature>
<accession>A0A836JJH5</accession>
<keyword evidence="8" id="KW-0807">Transducer</keyword>
<feature type="transmembrane region" description="Helical" evidence="9">
    <location>
        <begin position="659"/>
        <end position="680"/>
    </location>
</feature>
<evidence type="ECO:0000256" key="4">
    <source>
        <dbReference type="ARBA" id="ARBA00022725"/>
    </source>
</evidence>
<feature type="transmembrane region" description="Helical" evidence="9">
    <location>
        <begin position="276"/>
        <end position="296"/>
    </location>
</feature>
<feature type="transmembrane region" description="Helical" evidence="9">
    <location>
        <begin position="234"/>
        <end position="256"/>
    </location>
</feature>
<organism evidence="10 11">
    <name type="scientific">Acromyrmex insinuator</name>
    <dbReference type="NCBI Taxonomy" id="230686"/>
    <lineage>
        <taxon>Eukaryota</taxon>
        <taxon>Metazoa</taxon>
        <taxon>Ecdysozoa</taxon>
        <taxon>Arthropoda</taxon>
        <taxon>Hexapoda</taxon>
        <taxon>Insecta</taxon>
        <taxon>Pterygota</taxon>
        <taxon>Neoptera</taxon>
        <taxon>Endopterygota</taxon>
        <taxon>Hymenoptera</taxon>
        <taxon>Apocrita</taxon>
        <taxon>Aculeata</taxon>
        <taxon>Formicoidea</taxon>
        <taxon>Formicidae</taxon>
        <taxon>Myrmicinae</taxon>
        <taxon>Acromyrmex</taxon>
    </lineage>
</organism>
<feature type="non-terminal residue" evidence="10">
    <location>
        <position position="1"/>
    </location>
</feature>
<evidence type="ECO:0000256" key="1">
    <source>
        <dbReference type="ARBA" id="ARBA00004141"/>
    </source>
</evidence>
<feature type="transmembrane region" description="Helical" evidence="9">
    <location>
        <begin position="546"/>
        <end position="569"/>
    </location>
</feature>
<sequence length="1118" mass="127334">MTAISTVALSVQIGLRFVGIWPNASYALFFRGVWILTTGIVQTFQYWWIIIHLGTDDMSHLMDGLSVTMEYSVMFLKLIILWLNSRIFYDILATMAADWREAAISEIHTMRNKANLSRHFSNVIIGNIDGDKTPAREFTLKLQLPFESDKSPRYELVMCLEFCHQLASSAMTGVLNSLIVTLILHASGQIEILCDALRDVSSDKNNQRFIISIMKELIGKHQKIIVFSDQIEKIFCYIALIQFLSSSLVICCLGFMISISTQDSDTIDSSSLMKAIVFYMAATVEAFIFCFCGEYLSAKSKMISDAAYESIWYDFKPNECKLILFIILRSQRRLTITAGKIMDLSLEGFTSALREAHCQTHRTGSPCYIIGVKMGLKTTISPSVEFGLRAIGIWPGSHSILFRTFWTISLGLAQTFQFKYIVACIETANFLDLVDSVSTTLPYSLLCLKLIILWQNQRLFNDILTSMSRDWRNCHVVAFDVRIMTNKANLSHRCSMLIIGVYSIAVVVYVAVIMEFNSINSKSGRGELFLKMEFPFVYEFSPVYEIVMFIQFVQLLSNAWVIGMLDALIMTLIFHISGQIDIVCQGLLELFSKDYEYKSYKDAKSAVICKHQNVIAFSDNIENLFSNIALMQFFTNTLVICCIAFSIDGNKGFNMLLKSLFFYIAITLEAFIFCFAGEYLSNKSKSVANAAYETLWYDAEPSESRNLLILILRSQKRLTLTIGKFNDLSLEVFASSRQELTLVLSGFVNEEIKKMIPTSTVSRPVEIGLRLTGIWPNSSIFFRLLWTLVMGTALIFQYHYLLVHFSIKELPNLIDGLSTTLPYNLLFFKLIVLWINNRLFIDILTAMSNDWSEYSNMYAMIDKAILAHRYSKVTIGVYSTAVLLYSTASINFRKQTNGSCRELLIKMELPFEFCNSPIYEIVECVQFVHLMAVASAIGMLDAFMVTLMLHIGGQIDLMQQKVEEIYPKNNKYNLPATILRSLINKHHKIIAFSENIESLFSHIALMQFFSNTLIICCIGFLIVTSMGTDEGVKMLVKTLFFYIAIILEAFIFCFAGEYLSNKSRTIGDAVYESVWYTLKPRDCRILLLVIMRSQRRLTITAGKFMDLSLEGFTNVRFY</sequence>
<keyword evidence="4" id="KW-0552">Olfaction</keyword>
<feature type="transmembrane region" description="Helical" evidence="9">
    <location>
        <begin position="1039"/>
        <end position="1059"/>
    </location>
</feature>
<reference evidence="10" key="1">
    <citation type="submission" date="2020-02" db="EMBL/GenBank/DDBJ databases">
        <title>Relaxed selection underlies rapid genomic changes in the transitions from sociality to social parasitism in ants.</title>
        <authorList>
            <person name="Bi X."/>
        </authorList>
    </citation>
    <scope>NUCLEOTIDE SEQUENCE</scope>
    <source>
        <strain evidence="10">BGI-DK2013a</strain>
        <tissue evidence="10">Whole body</tissue>
    </source>
</reference>
<keyword evidence="3 9" id="KW-0812">Transmembrane</keyword>
<dbReference type="PANTHER" id="PTHR21137:SF42">
    <property type="entry name" value="ODORANT RECEPTOR 83A"/>
    <property type="match status" value="1"/>
</dbReference>
<dbReference type="Pfam" id="PF02949">
    <property type="entry name" value="7tm_6"/>
    <property type="match status" value="3"/>
</dbReference>
<evidence type="ECO:0000256" key="5">
    <source>
        <dbReference type="ARBA" id="ARBA00022989"/>
    </source>
</evidence>
<dbReference type="Proteomes" id="UP000667349">
    <property type="component" value="Unassembled WGS sequence"/>
</dbReference>
<comment type="subcellular location">
    <subcellularLocation>
        <location evidence="1">Membrane</location>
        <topology evidence="1">Multi-pass membrane protein</topology>
    </subcellularLocation>
</comment>
<evidence type="ECO:0000313" key="10">
    <source>
        <dbReference type="EMBL" id="KAG5314091.1"/>
    </source>
</evidence>
<dbReference type="AlphaFoldDB" id="A0A836JJH5"/>
<feature type="transmembrane region" description="Helical" evidence="9">
    <location>
        <begin position="628"/>
        <end position="647"/>
    </location>
</feature>
<feature type="transmembrane region" description="Helical" evidence="9">
    <location>
        <begin position="28"/>
        <end position="51"/>
    </location>
</feature>
<keyword evidence="11" id="KW-1185">Reference proteome</keyword>
<keyword evidence="7" id="KW-0675">Receptor</keyword>
<feature type="transmembrane region" description="Helical" evidence="9">
    <location>
        <begin position="1008"/>
        <end position="1027"/>
    </location>
</feature>
<evidence type="ECO:0000256" key="2">
    <source>
        <dbReference type="ARBA" id="ARBA00022606"/>
    </source>
</evidence>
<evidence type="ECO:0000256" key="3">
    <source>
        <dbReference type="ARBA" id="ARBA00022692"/>
    </source>
</evidence>
<dbReference type="EMBL" id="JAANHZ010000206">
    <property type="protein sequence ID" value="KAG5314091.1"/>
    <property type="molecule type" value="Genomic_DNA"/>
</dbReference>
<proteinExistence type="predicted"/>
<dbReference type="GO" id="GO:0004984">
    <property type="term" value="F:olfactory receptor activity"/>
    <property type="evidence" value="ECO:0007669"/>
    <property type="project" value="InterPro"/>
</dbReference>
<protein>
    <submittedName>
        <fullName evidence="10">OR13A protein</fullName>
    </submittedName>
</protein>
<feature type="transmembrane region" description="Helical" evidence="9">
    <location>
        <begin position="780"/>
        <end position="801"/>
    </location>
</feature>
<comment type="caution">
    <text evidence="10">The sequence shown here is derived from an EMBL/GenBank/DDBJ whole genome shotgun (WGS) entry which is preliminary data.</text>
</comment>
<dbReference type="InterPro" id="IPR004117">
    <property type="entry name" value="7tm6_olfct_rcpt"/>
</dbReference>
<feature type="transmembrane region" description="Helical" evidence="9">
    <location>
        <begin position="71"/>
        <end position="89"/>
    </location>
</feature>
<keyword evidence="2" id="KW-0716">Sensory transduction</keyword>
<dbReference type="GO" id="GO:0005886">
    <property type="term" value="C:plasma membrane"/>
    <property type="evidence" value="ECO:0007669"/>
    <property type="project" value="TreeGrafter"/>
</dbReference>
<dbReference type="GO" id="GO:0005549">
    <property type="term" value="F:odorant binding"/>
    <property type="evidence" value="ECO:0007669"/>
    <property type="project" value="InterPro"/>
</dbReference>
<dbReference type="GO" id="GO:0007165">
    <property type="term" value="P:signal transduction"/>
    <property type="evidence" value="ECO:0007669"/>
    <property type="project" value="UniProtKB-KW"/>
</dbReference>
<keyword evidence="6 9" id="KW-0472">Membrane</keyword>
<evidence type="ECO:0000256" key="8">
    <source>
        <dbReference type="ARBA" id="ARBA00023224"/>
    </source>
</evidence>
<evidence type="ECO:0000256" key="9">
    <source>
        <dbReference type="SAM" id="Phobius"/>
    </source>
</evidence>
<feature type="transmembrane region" description="Helical" evidence="9">
    <location>
        <begin position="821"/>
        <end position="841"/>
    </location>
</feature>
<feature type="non-terminal residue" evidence="10">
    <location>
        <position position="1118"/>
    </location>
</feature>
<evidence type="ECO:0000313" key="11">
    <source>
        <dbReference type="Proteomes" id="UP000667349"/>
    </source>
</evidence>
<dbReference type="PANTHER" id="PTHR21137">
    <property type="entry name" value="ODORANT RECEPTOR"/>
    <property type="match status" value="1"/>
</dbReference>
<evidence type="ECO:0000256" key="6">
    <source>
        <dbReference type="ARBA" id="ARBA00023136"/>
    </source>
</evidence>